<reference evidence="4" key="1">
    <citation type="journal article" date="2019" name="Int. J. Syst. Evol. Microbiol.">
        <title>The Global Catalogue of Microorganisms (GCM) 10K type strain sequencing project: providing services to taxonomists for standard genome sequencing and annotation.</title>
        <authorList>
            <consortium name="The Broad Institute Genomics Platform"/>
            <consortium name="The Broad Institute Genome Sequencing Center for Infectious Disease"/>
            <person name="Wu L."/>
            <person name="Ma J."/>
        </authorList>
    </citation>
    <scope>NUCLEOTIDE SEQUENCE [LARGE SCALE GENOMIC DNA]</scope>
    <source>
        <strain evidence="4">GH52</strain>
    </source>
</reference>
<gene>
    <name evidence="3" type="ORF">ACFSJH_17435</name>
</gene>
<evidence type="ECO:0000313" key="4">
    <source>
        <dbReference type="Proteomes" id="UP001597362"/>
    </source>
</evidence>
<dbReference type="EMBL" id="JBHUHO010000040">
    <property type="protein sequence ID" value="MFD2117517.1"/>
    <property type="molecule type" value="Genomic_DNA"/>
</dbReference>
<dbReference type="InterPro" id="IPR003709">
    <property type="entry name" value="VanY-like_core_dom"/>
</dbReference>
<dbReference type="InterPro" id="IPR052179">
    <property type="entry name" value="DD-CPase-like"/>
</dbReference>
<protein>
    <submittedName>
        <fullName evidence="3">M15 family metallopeptidase</fullName>
        <ecNumber evidence="3">3.4.17.-</ecNumber>
    </submittedName>
</protein>
<evidence type="ECO:0000259" key="2">
    <source>
        <dbReference type="Pfam" id="PF02557"/>
    </source>
</evidence>
<dbReference type="GO" id="GO:0004180">
    <property type="term" value="F:carboxypeptidase activity"/>
    <property type="evidence" value="ECO:0007669"/>
    <property type="project" value="UniProtKB-KW"/>
</dbReference>
<dbReference type="CDD" id="cd14852">
    <property type="entry name" value="LD-carboxypeptidase"/>
    <property type="match status" value="1"/>
</dbReference>
<comment type="caution">
    <text evidence="3">The sequence shown here is derived from an EMBL/GenBank/DDBJ whole genome shotgun (WGS) entry which is preliminary data.</text>
</comment>
<dbReference type="Gene3D" id="3.30.1380.10">
    <property type="match status" value="1"/>
</dbReference>
<sequence length="294" mass="33048">MKKITALAIVALVVVGVIFGVKWAKQQNLTAKTAQTKPVLTDENQETENNKQNEQEGNVTIEQPTDHSNSTPTPSPTQEPEANHTEEEDPDSLGESITVIAEPESIAALVNPNNRLPDQYEPTDLVYPDVRFIFAEKLDKRKLRKEAATALEEMFVAAEEDGYYLAGVSGYRSREYQKQLFNRYVAKDGVEKAKTYSAYPGTSEHETGLAMDVTRSDGKCAASDCFGDMDEATWIAKYAHQFGFIVRYPEGKQNITGYKYEPWHLRYVGIELAEQLNTNDQTLEEYYDAVPVSR</sequence>
<dbReference type="Pfam" id="PF02557">
    <property type="entry name" value="VanY"/>
    <property type="match status" value="1"/>
</dbReference>
<dbReference type="InterPro" id="IPR058193">
    <property type="entry name" value="VanY/YodJ_core_dom"/>
</dbReference>
<keyword evidence="3" id="KW-0645">Protease</keyword>
<dbReference type="RefSeq" id="WP_377774763.1">
    <property type="nucleotide sequence ID" value="NZ_JBHUHO010000040.1"/>
</dbReference>
<evidence type="ECO:0000256" key="1">
    <source>
        <dbReference type="SAM" id="MobiDB-lite"/>
    </source>
</evidence>
<organism evidence="3 4">
    <name type="scientific">Paenibacillus yanchengensis</name>
    <dbReference type="NCBI Taxonomy" id="2035833"/>
    <lineage>
        <taxon>Bacteria</taxon>
        <taxon>Bacillati</taxon>
        <taxon>Bacillota</taxon>
        <taxon>Bacilli</taxon>
        <taxon>Bacillales</taxon>
        <taxon>Paenibacillaceae</taxon>
        <taxon>Paenibacillus</taxon>
    </lineage>
</organism>
<keyword evidence="3" id="KW-0121">Carboxypeptidase</keyword>
<dbReference type="Proteomes" id="UP001597362">
    <property type="component" value="Unassembled WGS sequence"/>
</dbReference>
<keyword evidence="4" id="KW-1185">Reference proteome</keyword>
<dbReference type="SUPFAM" id="SSF55166">
    <property type="entry name" value="Hedgehog/DD-peptidase"/>
    <property type="match status" value="1"/>
</dbReference>
<evidence type="ECO:0000313" key="3">
    <source>
        <dbReference type="EMBL" id="MFD2117517.1"/>
    </source>
</evidence>
<feature type="region of interest" description="Disordered" evidence="1">
    <location>
        <begin position="36"/>
        <end position="93"/>
    </location>
</feature>
<name>A0ABW4YP64_9BACL</name>
<proteinExistence type="predicted"/>
<keyword evidence="3" id="KW-0378">Hydrolase</keyword>
<dbReference type="EC" id="3.4.17.-" evidence="3"/>
<dbReference type="PANTHER" id="PTHR34385:SF1">
    <property type="entry name" value="PEPTIDOGLYCAN L-ALANYL-D-GLUTAMATE ENDOPEPTIDASE CWLK"/>
    <property type="match status" value="1"/>
</dbReference>
<feature type="domain" description="D-alanyl-D-alanine carboxypeptidase-like core" evidence="2">
    <location>
        <begin position="141"/>
        <end position="269"/>
    </location>
</feature>
<dbReference type="InterPro" id="IPR009045">
    <property type="entry name" value="Zn_M74/Hedgehog-like"/>
</dbReference>
<dbReference type="PANTHER" id="PTHR34385">
    <property type="entry name" value="D-ALANYL-D-ALANINE CARBOXYPEPTIDASE"/>
    <property type="match status" value="1"/>
</dbReference>
<accession>A0ABW4YP64</accession>